<geneLocation type="plasmid" evidence="2 3">
    <name>pPRO1</name>
</geneLocation>
<evidence type="ECO:0000313" key="2">
    <source>
        <dbReference type="EMBL" id="ABL01334.1"/>
    </source>
</evidence>
<evidence type="ECO:0000259" key="1">
    <source>
        <dbReference type="PROSITE" id="PS50893"/>
    </source>
</evidence>
<keyword evidence="2" id="KW-0614">Plasmid</keyword>
<dbReference type="PANTHER" id="PTHR43581:SF4">
    <property type="entry name" value="ATP_GTP PHOSPHATASE"/>
    <property type="match status" value="1"/>
</dbReference>
<dbReference type="AlphaFoldDB" id="A0R843"/>
<dbReference type="GO" id="GO:0006302">
    <property type="term" value="P:double-strand break repair"/>
    <property type="evidence" value="ECO:0007669"/>
    <property type="project" value="InterPro"/>
</dbReference>
<dbReference type="GO" id="GO:0005524">
    <property type="term" value="F:ATP binding"/>
    <property type="evidence" value="ECO:0007669"/>
    <property type="project" value="InterPro"/>
</dbReference>
<name>A0R843_PELPD</name>
<proteinExistence type="predicted"/>
<dbReference type="eggNOG" id="COG3910">
    <property type="taxonomic scope" value="Bacteria"/>
</dbReference>
<feature type="domain" description="ABC transporter" evidence="1">
    <location>
        <begin position="23"/>
        <end position="285"/>
    </location>
</feature>
<dbReference type="SUPFAM" id="SSF52540">
    <property type="entry name" value="P-loop containing nucleoside triphosphate hydrolases"/>
    <property type="match status" value="1"/>
</dbReference>
<dbReference type="Proteomes" id="UP000006732">
    <property type="component" value="Plasmid pPRO1"/>
</dbReference>
<dbReference type="Gene3D" id="3.40.50.300">
    <property type="entry name" value="P-loop containing nucleotide triphosphate hydrolases"/>
    <property type="match status" value="1"/>
</dbReference>
<dbReference type="GO" id="GO:0016887">
    <property type="term" value="F:ATP hydrolysis activity"/>
    <property type="evidence" value="ECO:0007669"/>
    <property type="project" value="InterPro"/>
</dbReference>
<dbReference type="EMBL" id="CP000483">
    <property type="protein sequence ID" value="ABL01334.1"/>
    <property type="molecule type" value="Genomic_DNA"/>
</dbReference>
<gene>
    <name evidence="2" type="ordered locus">Ppro_3743</name>
</gene>
<dbReference type="InterPro" id="IPR051396">
    <property type="entry name" value="Bact_Antivir_Def_Nuclease"/>
</dbReference>
<dbReference type="HOGENOM" id="CLU_965950_0_0_7"/>
<keyword evidence="3" id="KW-1185">Reference proteome</keyword>
<dbReference type="PROSITE" id="PS50893">
    <property type="entry name" value="ABC_TRANSPORTER_2"/>
    <property type="match status" value="1"/>
</dbReference>
<dbReference type="OrthoDB" id="9809450at2"/>
<organism evidence="2 3">
    <name type="scientific">Pelobacter propionicus (strain DSM 2379 / NBRC 103807 / OttBd1)</name>
    <dbReference type="NCBI Taxonomy" id="338966"/>
    <lineage>
        <taxon>Bacteria</taxon>
        <taxon>Pseudomonadati</taxon>
        <taxon>Thermodesulfobacteriota</taxon>
        <taxon>Desulfuromonadia</taxon>
        <taxon>Desulfuromonadales</taxon>
        <taxon>Desulfuromonadaceae</taxon>
        <taxon>Pelobacter</taxon>
    </lineage>
</organism>
<dbReference type="PANTHER" id="PTHR43581">
    <property type="entry name" value="ATP/GTP PHOSPHATASE"/>
    <property type="match status" value="1"/>
</dbReference>
<dbReference type="InterPro" id="IPR003439">
    <property type="entry name" value="ABC_transporter-like_ATP-bd"/>
</dbReference>
<dbReference type="Pfam" id="PF13476">
    <property type="entry name" value="AAA_23"/>
    <property type="match status" value="1"/>
</dbReference>
<dbReference type="KEGG" id="ppd:Ppro_3743"/>
<evidence type="ECO:0000313" key="3">
    <source>
        <dbReference type="Proteomes" id="UP000006732"/>
    </source>
</evidence>
<dbReference type="RefSeq" id="WP_011733853.1">
    <property type="nucleotide sequence ID" value="NC_008607.1"/>
</dbReference>
<reference evidence="2 3" key="1">
    <citation type="submission" date="2006-10" db="EMBL/GenBank/DDBJ databases">
        <title>Complete sequence of plasmid pPRO1 of Pelobacter propionicus DSM 2379.</title>
        <authorList>
            <consortium name="US DOE Joint Genome Institute"/>
            <person name="Copeland A."/>
            <person name="Lucas S."/>
            <person name="Lapidus A."/>
            <person name="Barry K."/>
            <person name="Detter J.C."/>
            <person name="Glavina del Rio T."/>
            <person name="Hammon N."/>
            <person name="Israni S."/>
            <person name="Dalin E."/>
            <person name="Tice H."/>
            <person name="Pitluck S."/>
            <person name="Saunders E."/>
            <person name="Brettin T."/>
            <person name="Bruce D."/>
            <person name="Han C."/>
            <person name="Tapia R."/>
            <person name="Schmutz J."/>
            <person name="Larimer F."/>
            <person name="Land M."/>
            <person name="Hauser L."/>
            <person name="Kyrpides N."/>
            <person name="Kim E."/>
            <person name="Lovley D."/>
            <person name="Richardson P."/>
        </authorList>
    </citation>
    <scope>NUCLEOTIDE SEQUENCE [LARGE SCALE GENOMIC DNA]</scope>
    <source>
        <strain evidence="3">DSM 2379 / NBRC 103807 / OttBd1</strain>
        <plasmid evidence="3">Plasmid pPRO1</plasmid>
    </source>
</reference>
<sequence length="288" mass="31994">MIESVAFPQKKSDYLGPFGRRGKESPGPYSFIVDIKSVRGKTFRFKPGLNILVGPNGTGKSTVLRACALSLAAMQGGVSAVTENWLRELFSFPGEAIMFPWSVVHDGQPILFCDPRETIGITGGAFDNDFFKAGVLSALSRGSTGELSLRRISDCIKAVKGEMQMPSRIEWRMEKSAFINDAWNVRLEKAEEYLAANIPLGGPQTILLDEPESCLSIPLQARLWSLFYDADYFKNLQVVVATHSPFAFGIAHANYIELERGYLDECQRSIACLRERSTTHDQLMTQLI</sequence>
<dbReference type="InterPro" id="IPR038729">
    <property type="entry name" value="Rad50/SbcC_AAA"/>
</dbReference>
<accession>A0R843</accession>
<protein>
    <recommendedName>
        <fullName evidence="1">ABC transporter domain-containing protein</fullName>
    </recommendedName>
</protein>
<dbReference type="InterPro" id="IPR027417">
    <property type="entry name" value="P-loop_NTPase"/>
</dbReference>